<feature type="transmembrane region" description="Helical" evidence="1">
    <location>
        <begin position="55"/>
        <end position="73"/>
    </location>
</feature>
<dbReference type="Proteomes" id="UP001597244">
    <property type="component" value="Unassembled WGS sequence"/>
</dbReference>
<name>A0ABW4DRJ2_9LACO</name>
<evidence type="ECO:0000313" key="3">
    <source>
        <dbReference type="Proteomes" id="UP001597244"/>
    </source>
</evidence>
<reference evidence="3" key="1">
    <citation type="journal article" date="2019" name="Int. J. Syst. Evol. Microbiol.">
        <title>The Global Catalogue of Microorganisms (GCM) 10K type strain sequencing project: providing services to taxonomists for standard genome sequencing and annotation.</title>
        <authorList>
            <consortium name="The Broad Institute Genomics Platform"/>
            <consortium name="The Broad Institute Genome Sequencing Center for Infectious Disease"/>
            <person name="Wu L."/>
            <person name="Ma J."/>
        </authorList>
    </citation>
    <scope>NUCLEOTIDE SEQUENCE [LARGE SCALE GENOMIC DNA]</scope>
    <source>
        <strain evidence="3">CCM 8951</strain>
    </source>
</reference>
<proteinExistence type="predicted"/>
<keyword evidence="1" id="KW-1133">Transmembrane helix</keyword>
<gene>
    <name evidence="2" type="ORF">ACFQ4L_06845</name>
</gene>
<keyword evidence="1" id="KW-0472">Membrane</keyword>
<feature type="transmembrane region" description="Helical" evidence="1">
    <location>
        <begin position="114"/>
        <end position="133"/>
    </location>
</feature>
<feature type="transmembrane region" description="Helical" evidence="1">
    <location>
        <begin position="25"/>
        <end position="43"/>
    </location>
</feature>
<keyword evidence="1" id="KW-0812">Transmembrane</keyword>
<sequence>MNNEDKRLHLTFIENTIQRMSSNSFIIKGWSLTALGGLFTLYIANQNKSWSYDLLWLTLGCALMFWLHDAYYLRLEREYRKLYEEVAQIDAEKTDYSMHIHKKENMACTMGSDILLFSYGLVVVTILILLYVLKP</sequence>
<keyword evidence="3" id="KW-1185">Reference proteome</keyword>
<evidence type="ECO:0008006" key="4">
    <source>
        <dbReference type="Google" id="ProtNLM"/>
    </source>
</evidence>
<accession>A0ABW4DRJ2</accession>
<comment type="caution">
    <text evidence="2">The sequence shown here is derived from an EMBL/GenBank/DDBJ whole genome shotgun (WGS) entry which is preliminary data.</text>
</comment>
<protein>
    <recommendedName>
        <fullName evidence="4">DUF3899 domain-containing protein</fullName>
    </recommendedName>
</protein>
<dbReference type="RefSeq" id="WP_125578716.1">
    <property type="nucleotide sequence ID" value="NZ_JBHTOF010000081.1"/>
</dbReference>
<evidence type="ECO:0000256" key="1">
    <source>
        <dbReference type="SAM" id="Phobius"/>
    </source>
</evidence>
<evidence type="ECO:0000313" key="2">
    <source>
        <dbReference type="EMBL" id="MFD1465776.1"/>
    </source>
</evidence>
<organism evidence="2 3">
    <name type="scientific">Lapidilactobacillus mulanensis</name>
    <dbReference type="NCBI Taxonomy" id="2485999"/>
    <lineage>
        <taxon>Bacteria</taxon>
        <taxon>Bacillati</taxon>
        <taxon>Bacillota</taxon>
        <taxon>Bacilli</taxon>
        <taxon>Lactobacillales</taxon>
        <taxon>Lactobacillaceae</taxon>
        <taxon>Lapidilactobacillus</taxon>
    </lineage>
</organism>
<dbReference type="EMBL" id="JBHTOF010000081">
    <property type="protein sequence ID" value="MFD1465776.1"/>
    <property type="molecule type" value="Genomic_DNA"/>
</dbReference>